<dbReference type="SUPFAM" id="SSF50978">
    <property type="entry name" value="WD40 repeat-like"/>
    <property type="match status" value="1"/>
</dbReference>
<dbReference type="InterPro" id="IPR036322">
    <property type="entry name" value="WD40_repeat_dom_sf"/>
</dbReference>
<dbReference type="EMBL" id="JAIZAY010000014">
    <property type="protein sequence ID" value="KAJ8029985.1"/>
    <property type="molecule type" value="Genomic_DNA"/>
</dbReference>
<dbReference type="Gene3D" id="2.130.10.10">
    <property type="entry name" value="YVTN repeat-like/Quinoprotein amine dehydrogenase"/>
    <property type="match status" value="1"/>
</dbReference>
<evidence type="ECO:0000313" key="3">
    <source>
        <dbReference type="Proteomes" id="UP001152320"/>
    </source>
</evidence>
<accession>A0A9Q1H2C2</accession>
<dbReference type="AlphaFoldDB" id="A0A9Q1H2C2"/>
<proteinExistence type="predicted"/>
<evidence type="ECO:0000313" key="2">
    <source>
        <dbReference type="EMBL" id="KAJ8029985.1"/>
    </source>
</evidence>
<comment type="caution">
    <text evidence="2">The sequence shown here is derived from an EMBL/GenBank/DDBJ whole genome shotgun (WGS) entry which is preliminary data.</text>
</comment>
<dbReference type="Proteomes" id="UP001152320">
    <property type="component" value="Chromosome 14"/>
</dbReference>
<feature type="region of interest" description="Disordered" evidence="1">
    <location>
        <begin position="670"/>
        <end position="691"/>
    </location>
</feature>
<protein>
    <submittedName>
        <fullName evidence="2">WD repeat-containing protein 93</fullName>
    </submittedName>
</protein>
<dbReference type="InterPro" id="IPR049547">
    <property type="entry name" value="WDR93_beta-prop"/>
</dbReference>
<gene>
    <name evidence="2" type="ORF">HOLleu_29543</name>
</gene>
<organism evidence="2 3">
    <name type="scientific">Holothuria leucospilota</name>
    <name type="common">Black long sea cucumber</name>
    <name type="synonym">Mertensiothuria leucospilota</name>
    <dbReference type="NCBI Taxonomy" id="206669"/>
    <lineage>
        <taxon>Eukaryota</taxon>
        <taxon>Metazoa</taxon>
        <taxon>Echinodermata</taxon>
        <taxon>Eleutherozoa</taxon>
        <taxon>Echinozoa</taxon>
        <taxon>Holothuroidea</taxon>
        <taxon>Aspidochirotacea</taxon>
        <taxon>Aspidochirotida</taxon>
        <taxon>Holothuriidae</taxon>
        <taxon>Holothuria</taxon>
    </lineage>
</organism>
<dbReference type="OrthoDB" id="547231at2759"/>
<sequence>MPVYVRKNLLSITPDSLSNRSNDEEDYITDPDQMIDFLPQPFRLVNKIITSVFDRAWERVVHREKQLEEERMKLPIPEYDNAEVIERYKESPGIVESPDGTALFLGLPNDLIVLDPVTHQEITSWKVEEEEEQKVEEDLQAGSITTVQIGVQACLVISITKQGLGRLHIYSNPLLLFVKNLDTDLPPGSKVLKAFVSEDGDFLGLTVEGKERDIWLDVFKLPRDGWIKDVENVQSEVAKQQEMQQNTQNANDESTDEPTSSSHGGSPVLGASTTWNPSVLAKPTQVLRVTAPFTSVSGVSSITLPGASNPSIEEWISTIGVGKKHHLTEQHLQLRRSAAERELAPFLDHNRHDGINYTAERSSCCNCLVLNKTGRNSSLSTSPSDVNQQILVCSWNGTNYLSFYDLNKTGKDLEHKPDRVVPFGADISTMCSSPCGLLMAVGLKDGSVVLFDEFIGLPLFVEQAGNSEVQFLTVPVSSSVKHSTSLKDLSDLSAGGVVVITGTMMGSLMSLTFDYTTRQVTKVQIREGSNDHKDQLQTISAVKSLHDVLLIMTNGGDVSLLDFLTGQVLCRVKVPPPYIVTSFDLDNMLSLAANGQQMLVKASPGESSEDDISDTVRETALLAYQLQTFSCLDPRWKTLSEQESSPPTLLHTTPATKRVDLLLTKHLHDSKERQQRIQQRWEKLGTEKQQR</sequence>
<evidence type="ECO:0000256" key="1">
    <source>
        <dbReference type="SAM" id="MobiDB-lite"/>
    </source>
</evidence>
<feature type="compositionally biased region" description="Polar residues" evidence="1">
    <location>
        <begin position="237"/>
        <end position="264"/>
    </location>
</feature>
<reference evidence="2" key="1">
    <citation type="submission" date="2021-10" db="EMBL/GenBank/DDBJ databases">
        <title>Tropical sea cucumber genome reveals ecological adaptation and Cuvierian tubules defense mechanism.</title>
        <authorList>
            <person name="Chen T."/>
        </authorList>
    </citation>
    <scope>NUCLEOTIDE SEQUENCE</scope>
    <source>
        <strain evidence="2">Nanhai2018</strain>
        <tissue evidence="2">Muscle</tissue>
    </source>
</reference>
<keyword evidence="3" id="KW-1185">Reference proteome</keyword>
<feature type="region of interest" description="Disordered" evidence="1">
    <location>
        <begin position="237"/>
        <end position="275"/>
    </location>
</feature>
<name>A0A9Q1H2C2_HOLLE</name>
<dbReference type="InterPro" id="IPR015943">
    <property type="entry name" value="WD40/YVTN_repeat-like_dom_sf"/>
</dbReference>
<dbReference type="Pfam" id="PF21030">
    <property type="entry name" value="WDR93"/>
    <property type="match status" value="1"/>
</dbReference>